<feature type="compositionally biased region" description="Basic and acidic residues" evidence="1">
    <location>
        <begin position="22"/>
        <end position="34"/>
    </location>
</feature>
<dbReference type="OrthoDB" id="270171at2759"/>
<feature type="compositionally biased region" description="Low complexity" evidence="1">
    <location>
        <begin position="9"/>
        <end position="21"/>
    </location>
</feature>
<feature type="region of interest" description="Disordered" evidence="1">
    <location>
        <begin position="1382"/>
        <end position="1448"/>
    </location>
</feature>
<name>A0A162Z9M7_DIDRA</name>
<dbReference type="STRING" id="5454.A0A162Z9M7"/>
<gene>
    <name evidence="2" type="ORF">ST47_g8394</name>
</gene>
<organism evidence="2 3">
    <name type="scientific">Didymella rabiei</name>
    <name type="common">Chickpea ascochyta blight fungus</name>
    <name type="synonym">Mycosphaerella rabiei</name>
    <dbReference type="NCBI Taxonomy" id="5454"/>
    <lineage>
        <taxon>Eukaryota</taxon>
        <taxon>Fungi</taxon>
        <taxon>Dikarya</taxon>
        <taxon>Ascomycota</taxon>
        <taxon>Pezizomycotina</taxon>
        <taxon>Dothideomycetes</taxon>
        <taxon>Pleosporomycetidae</taxon>
        <taxon>Pleosporales</taxon>
        <taxon>Pleosporineae</taxon>
        <taxon>Didymellaceae</taxon>
        <taxon>Ascochyta</taxon>
    </lineage>
</organism>
<feature type="compositionally biased region" description="Polar residues" evidence="1">
    <location>
        <begin position="448"/>
        <end position="473"/>
    </location>
</feature>
<evidence type="ECO:0000313" key="3">
    <source>
        <dbReference type="Proteomes" id="UP000076837"/>
    </source>
</evidence>
<evidence type="ECO:0000256" key="1">
    <source>
        <dbReference type="SAM" id="MobiDB-lite"/>
    </source>
</evidence>
<feature type="region of interest" description="Disordered" evidence="1">
    <location>
        <begin position="507"/>
        <end position="528"/>
    </location>
</feature>
<feature type="region of interest" description="Disordered" evidence="1">
    <location>
        <begin position="170"/>
        <end position="194"/>
    </location>
</feature>
<feature type="region of interest" description="Disordered" evidence="1">
    <location>
        <begin position="220"/>
        <end position="243"/>
    </location>
</feature>
<comment type="caution">
    <text evidence="2">The sequence shown here is derived from an EMBL/GenBank/DDBJ whole genome shotgun (WGS) entry which is preliminary data.</text>
</comment>
<proteinExistence type="predicted"/>
<feature type="compositionally biased region" description="Basic and acidic residues" evidence="1">
    <location>
        <begin position="283"/>
        <end position="292"/>
    </location>
</feature>
<dbReference type="Proteomes" id="UP000076837">
    <property type="component" value="Unassembled WGS sequence"/>
</dbReference>
<protein>
    <submittedName>
        <fullName evidence="2">Uncharacterized protein</fullName>
    </submittedName>
</protein>
<evidence type="ECO:0000313" key="2">
    <source>
        <dbReference type="EMBL" id="KZM20484.1"/>
    </source>
</evidence>
<keyword evidence="3" id="KW-1185">Reference proteome</keyword>
<feature type="region of interest" description="Disordered" evidence="1">
    <location>
        <begin position="560"/>
        <end position="585"/>
    </location>
</feature>
<dbReference type="EMBL" id="JYNV01000279">
    <property type="protein sequence ID" value="KZM20484.1"/>
    <property type="molecule type" value="Genomic_DNA"/>
</dbReference>
<accession>A0A162Z9M7</accession>
<reference evidence="2 3" key="1">
    <citation type="journal article" date="2016" name="Sci. Rep.">
        <title>Draft genome sequencing and secretome analysis of fungal phytopathogen Ascochyta rabiei provides insight into the necrotrophic effector repertoire.</title>
        <authorList>
            <person name="Verma S."/>
            <person name="Gazara R.K."/>
            <person name="Nizam S."/>
            <person name="Parween S."/>
            <person name="Chattopadhyay D."/>
            <person name="Verma P.K."/>
        </authorList>
    </citation>
    <scope>NUCLEOTIDE SEQUENCE [LARGE SCALE GENOMIC DNA]</scope>
    <source>
        <strain evidence="2 3">ArDII</strain>
    </source>
</reference>
<feature type="compositionally biased region" description="Basic and acidic residues" evidence="1">
    <location>
        <begin position="301"/>
        <end position="310"/>
    </location>
</feature>
<feature type="region of interest" description="Disordered" evidence="1">
    <location>
        <begin position="395"/>
        <end position="473"/>
    </location>
</feature>
<feature type="compositionally biased region" description="Basic and acidic residues" evidence="1">
    <location>
        <begin position="124"/>
        <end position="136"/>
    </location>
</feature>
<sequence>MRRGFDQPTSSSASRSSNTSAREQKQRTRQDRNDAPSQADSISARRKSSNRPNLILPPQSDDVQSAPQGHKSPAYLEGKNPYGQILDDIDHPYRKPKTTGGVPTQLGATSSGRLRTSGSFHSKTRPESKPEPEREVSAPNSLQSPLFPRTPAKPISVRAARDFFESKASSIRSAPPFPPPAAATAKGASAKTRVSEEYVHNLPHRRSRDKATRPDLRIAIQSDSDIEPVLPSPPPEASTQLEPSQLTNRLALLKGDSMSNVDLRKATALQDTSAYNDLSSEAPRTRSGERHPTNFLATASRDTEPLDKKQRSVGNSSKADNAFNTLVTVLEHTDRADNCHVSDETVSHRYAHSMTAAESDQEAAKEVATSSAHPSHTVRRAVEEDHGFTAKQFSRRKSYSAPLTHEGTSAARTIRSRPHRSLAADLGRSTEDNDSTGPGDVLGRVLDNASNSFSHDGSGSTPSLSRRSTAPSPTQIMNEHIDVDEPNITVPEHVDWRSAYGRRRTQDFGFPGARIKPGGTFRTYKPLQNPDKWTKRACGHFSFMDPTESREHASKRLCHQCRTKSPPPGSKSATQQRTWRRVATESLSLSSYSSKKADGTYCRSPGHRKNHSECPPAEKCCDALARDVGNIIDAILEEHTNTLQDVINSIRHAEPSLSQLRRKTENPIQRYQQPPCPNVPPKAAEKLNVGLPGLLAPNINDHKSVLRKSIKTVSDLVDLVDSVADDLGIDLDRRPSAKDDELFENAPVQGSSTTSAVSRDRVPEAFGDVMPERIKSNQDSWLEQTRRHLTELSDACTQLIDKLGDIAQDLGVPWQDRREAKLAFDDVKRRLSGISSELPAESTRLRNKSCDSREVSSGILQKRVGVAQSEVPGATNSNTLVIEALLALDFESQIKQFDRKSETGYLHQPEVVYADFTPSQRSPTGFVFEPKDFVALCEHKRDSPAVERVATRAAAPRSILKNEQTVSQIPLDDSVLVDGKLPALDLRPKPAEFVADIPPRIPTQCTAFLIADPVSPVERLASSSSELDVAWYMPMKKVTFQPSRQSIPKEAERVSQVIEEASGSDSTPIDGAQEEYVIFEALVKRTSGATTVEGTDQRGSFMFRSSTTSSSKFSTEHVEKAPAVLRTATCEPTRSFTKLVPSLSNDFEFEAPTLQIGGACIAPRSPTPEAEAIDLGSSGFFEPLTTSDLQPDQKVDEMYNTAFKTGCASSSLLDEPLVLYDFYHASTEIVADTTLEEVSAALSSTRIKESPMERVQVKSAAMDSPSPALVPLPRRFITSTPTCYSALAGKAKPETIVVAEMTGNFAKRQPTMIPAHGSAQDLGCIVTAQTLDPSWDAENPDPPSVRRDVETKLHESRKLENHKACALTEANDHMQQDLTVPSLSTAQERKPSTAAPGIMAPPPQMINRVHRATNVEKKSRKKVSSYPPERQFPPAPAYPVRDTPAWTRPDTYTPPPRLKAKPPLLKSCFFGLCSKSKKKLQPVQQQSYRPGYRAPRLQAQRSFEPCRDRPFEPFRHVAPRRVAGTPRERYKGQEVIRPHLYTDPCIEPQLRF</sequence>
<feature type="region of interest" description="Disordered" evidence="1">
    <location>
        <begin position="1"/>
        <end position="154"/>
    </location>
</feature>
<feature type="region of interest" description="Disordered" evidence="1">
    <location>
        <begin position="274"/>
        <end position="318"/>
    </location>
</feature>
<feature type="compositionally biased region" description="Polar residues" evidence="1">
    <location>
        <begin position="106"/>
        <end position="121"/>
    </location>
</feature>